<keyword evidence="6" id="KW-0812">Transmembrane</keyword>
<feature type="transmembrane region" description="Helical" evidence="6">
    <location>
        <begin position="134"/>
        <end position="154"/>
    </location>
</feature>
<dbReference type="SUPFAM" id="SSF52151">
    <property type="entry name" value="FabD/lysophospholipase-like"/>
    <property type="match status" value="1"/>
</dbReference>
<dbReference type="Gene3D" id="3.40.1090.10">
    <property type="entry name" value="Cytosolic phospholipase A2 catalytic domain"/>
    <property type="match status" value="2"/>
</dbReference>
<dbReference type="EMBL" id="LMYN01000015">
    <property type="protein sequence ID" value="KSA03066.1"/>
    <property type="molecule type" value="Genomic_DNA"/>
</dbReference>
<dbReference type="GO" id="GO:0016020">
    <property type="term" value="C:membrane"/>
    <property type="evidence" value="ECO:0007669"/>
    <property type="project" value="UniProtKB-SubCell"/>
</dbReference>
<dbReference type="Pfam" id="PF01734">
    <property type="entry name" value="Patatin"/>
    <property type="match status" value="1"/>
</dbReference>
<feature type="short sequence motif" description="GXSXG" evidence="5">
    <location>
        <begin position="340"/>
        <end position="344"/>
    </location>
</feature>
<feature type="domain" description="PNPLA" evidence="8">
    <location>
        <begin position="309"/>
        <end position="501"/>
    </location>
</feature>
<reference evidence="9 10" key="1">
    <citation type="submission" date="2015-11" db="EMBL/GenBank/DDBJ databases">
        <title>The genome of Debaryomyces fabryi.</title>
        <authorList>
            <person name="Tafer H."/>
            <person name="Lopandic K."/>
        </authorList>
    </citation>
    <scope>NUCLEOTIDE SEQUENCE [LARGE SCALE GENOMIC DNA]</scope>
    <source>
        <strain evidence="9 10">CBS 789</strain>
    </source>
</reference>
<evidence type="ECO:0000256" key="1">
    <source>
        <dbReference type="ARBA" id="ARBA00006104"/>
    </source>
</evidence>
<dbReference type="InterPro" id="IPR002641">
    <property type="entry name" value="PNPLA_dom"/>
</dbReference>
<dbReference type="Proteomes" id="UP000054251">
    <property type="component" value="Unassembled WGS sequence"/>
</dbReference>
<comment type="caution">
    <text evidence="9">The sequence shown here is derived from an EMBL/GenBank/DDBJ whole genome shotgun (WGS) entry which is preliminary data.</text>
</comment>
<feature type="compositionally biased region" description="Acidic residues" evidence="7">
    <location>
        <begin position="716"/>
        <end position="734"/>
    </location>
</feature>
<dbReference type="CDD" id="cd07232">
    <property type="entry name" value="Pat_PLPL"/>
    <property type="match status" value="1"/>
</dbReference>
<keyword evidence="4 5" id="KW-0443">Lipid metabolism</keyword>
<feature type="active site" description="Nucleophile" evidence="5">
    <location>
        <position position="342"/>
    </location>
</feature>
<dbReference type="EC" id="3.1.1.-" evidence="6"/>
<feature type="region of interest" description="Disordered" evidence="7">
    <location>
        <begin position="710"/>
        <end position="782"/>
    </location>
</feature>
<feature type="active site" description="Proton acceptor" evidence="5">
    <location>
        <position position="488"/>
    </location>
</feature>
<dbReference type="InterPro" id="IPR050301">
    <property type="entry name" value="NTE"/>
</dbReference>
<keyword evidence="6" id="KW-0472">Membrane</keyword>
<evidence type="ECO:0000256" key="7">
    <source>
        <dbReference type="SAM" id="MobiDB-lite"/>
    </source>
</evidence>
<dbReference type="InterPro" id="IPR016035">
    <property type="entry name" value="Acyl_Trfase/lysoPLipase"/>
</dbReference>
<dbReference type="GO" id="GO:0004806">
    <property type="term" value="F:triacylglycerol lipase activity"/>
    <property type="evidence" value="ECO:0007669"/>
    <property type="project" value="InterPro"/>
</dbReference>
<evidence type="ECO:0000256" key="5">
    <source>
        <dbReference type="PROSITE-ProRule" id="PRU01161"/>
    </source>
</evidence>
<dbReference type="PROSITE" id="PS51635">
    <property type="entry name" value="PNPLA"/>
    <property type="match status" value="1"/>
</dbReference>
<dbReference type="PANTHER" id="PTHR14226">
    <property type="entry name" value="NEUROPATHY TARGET ESTERASE/SWISS CHEESE D.MELANOGASTER"/>
    <property type="match status" value="1"/>
</dbReference>
<dbReference type="Pfam" id="PF11815">
    <property type="entry name" value="DUF3336"/>
    <property type="match status" value="1"/>
</dbReference>
<keyword evidence="6" id="KW-1133">Transmembrane helix</keyword>
<evidence type="ECO:0000256" key="3">
    <source>
        <dbReference type="ARBA" id="ARBA00022963"/>
    </source>
</evidence>
<sequence>MNRKKLFDEDSNYIVEDHIRSFAKALAWEEQYENIENEKSATPSDKEFQDSTTIQRDTEEIDEVGADMLSSTLKGTHRPDLISSKSDWWPINTSKSIPKTKIRNKSKKKSNGSEGHSKITNEFRSSASYTMLRWPILIFILSWISLLCFMYVIVRAYVALLEYFLTWVGKRKDLRDKLRASKSYDEWVQNALELDRFLNLDKWSENPKFSYYDYKTVELTISKLASLREEGRDNDLMVILQGCIKKNFAGIENRQLYSHRYYGTKHLVEKYIDEVIVCIDKVIVSENISFSDKRKFFRTVLKNYGKTALCLSGGACFTYTHFGIVKALLDNDLLPSIISGTSGGGLIAALSCTRTDDELKKLLVPELARKITACEDPWYVWIPRWWKTGARFDSLAWARKANFFTRGSTTFYESFKRTGRRLNISTVPSNPHSPVILCNNITSPNCIIWSSLLASSAVPGILNPVVLLMKDLKTDRVVPFSLGSKWRDGSLRTDIPIDALNTYYNVNFSIVSQVNPHILLFFFAPKGTVGRPVAIPRRKTHKEKYASLRGGFIATALEQLFKLEITKWLQMVKSLDLLPHLLEQDWLNIWLQRFSGSITIWPRNRLKDFWYILSDPTEERLAEMLSKGERAMYPRILFVKHRLSIEKAIEKGRKLTKLSANFNTMTSSVSPETELSPTLAEVQAATFDDDEYESDSSDDEILSFEKEKHIANTQDCDGENEEDNADEYYDDDDYGISTGDEANDENTGNTLEEQESTSSHFIKSLLRPSSRDSKLHRRNTVF</sequence>
<dbReference type="PANTHER" id="PTHR14226:SF66">
    <property type="entry name" value="TRIACYLGLYCEROL LIPASE PTL2"/>
    <property type="match status" value="1"/>
</dbReference>
<evidence type="ECO:0000259" key="8">
    <source>
        <dbReference type="PROSITE" id="PS51635"/>
    </source>
</evidence>
<dbReference type="InterPro" id="IPR021771">
    <property type="entry name" value="Triacylglycerol_lipase_N"/>
</dbReference>
<dbReference type="GO" id="GO:0016042">
    <property type="term" value="P:lipid catabolic process"/>
    <property type="evidence" value="ECO:0007669"/>
    <property type="project" value="UniProtKB-UniRule"/>
</dbReference>
<feature type="compositionally biased region" description="Polar residues" evidence="7">
    <location>
        <begin position="745"/>
        <end position="761"/>
    </location>
</feature>
<keyword evidence="10" id="KW-1185">Reference proteome</keyword>
<dbReference type="AlphaFoldDB" id="A0A0V1Q3Y2"/>
<accession>A0A0V1Q3Y2</accession>
<evidence type="ECO:0000313" key="9">
    <source>
        <dbReference type="EMBL" id="KSA03066.1"/>
    </source>
</evidence>
<dbReference type="GO" id="GO:0006641">
    <property type="term" value="P:triglyceride metabolic process"/>
    <property type="evidence" value="ECO:0007669"/>
    <property type="project" value="UniProtKB-ARBA"/>
</dbReference>
<comment type="subcellular location">
    <subcellularLocation>
        <location evidence="6">Membrane</location>
        <topology evidence="6">Single-pass membrane protein</topology>
    </subcellularLocation>
</comment>
<evidence type="ECO:0000313" key="10">
    <source>
        <dbReference type="Proteomes" id="UP000054251"/>
    </source>
</evidence>
<comment type="caution">
    <text evidence="5">Lacks conserved residue(s) required for the propagation of feature annotation.</text>
</comment>
<organism evidence="9 10">
    <name type="scientific">Debaryomyces fabryi</name>
    <dbReference type="NCBI Taxonomy" id="58627"/>
    <lineage>
        <taxon>Eukaryota</taxon>
        <taxon>Fungi</taxon>
        <taxon>Dikarya</taxon>
        <taxon>Ascomycota</taxon>
        <taxon>Saccharomycotina</taxon>
        <taxon>Pichiomycetes</taxon>
        <taxon>Debaryomycetaceae</taxon>
        <taxon>Debaryomyces</taxon>
    </lineage>
</organism>
<protein>
    <recommendedName>
        <fullName evidence="6">Patatin-like phospholipase domain-containing protein</fullName>
        <ecNumber evidence="6">3.1.1.-</ecNumber>
    </recommendedName>
</protein>
<keyword evidence="3 5" id="KW-0442">Lipid degradation</keyword>
<evidence type="ECO:0000256" key="2">
    <source>
        <dbReference type="ARBA" id="ARBA00022801"/>
    </source>
</evidence>
<proteinExistence type="inferred from homology"/>
<dbReference type="OrthoDB" id="15478at2759"/>
<evidence type="ECO:0000256" key="6">
    <source>
        <dbReference type="RuleBase" id="RU362055"/>
    </source>
</evidence>
<evidence type="ECO:0000256" key="4">
    <source>
        <dbReference type="ARBA" id="ARBA00023098"/>
    </source>
</evidence>
<dbReference type="GeneID" id="26838209"/>
<keyword evidence="2 5" id="KW-0378">Hydrolase</keyword>
<comment type="similarity">
    <text evidence="1 6">Belongs to the PLPL family.</text>
</comment>
<comment type="function">
    <text evidence="6">Lipid hydrolase.</text>
</comment>
<name>A0A0V1Q3Y2_9ASCO</name>
<gene>
    <name evidence="9" type="ORF">AC631_01200</name>
</gene>
<dbReference type="RefSeq" id="XP_015469168.1">
    <property type="nucleotide sequence ID" value="XM_015610030.1"/>
</dbReference>